<keyword evidence="2 8" id="KW-0489">Methyltransferase</keyword>
<organism evidence="8">
    <name type="scientific">hydrothermal vent metagenome</name>
    <dbReference type="NCBI Taxonomy" id="652676"/>
    <lineage>
        <taxon>unclassified sequences</taxon>
        <taxon>metagenomes</taxon>
        <taxon>ecological metagenomes</taxon>
    </lineage>
</organism>
<keyword evidence="4" id="KW-0949">S-adenosyl-L-methionine</keyword>
<evidence type="ECO:0000256" key="4">
    <source>
        <dbReference type="ARBA" id="ARBA00022691"/>
    </source>
</evidence>
<dbReference type="NCBIfam" id="TIGR00536">
    <property type="entry name" value="hemK_fam"/>
    <property type="match status" value="1"/>
</dbReference>
<evidence type="ECO:0000313" key="8">
    <source>
        <dbReference type="EMBL" id="VAW20430.1"/>
    </source>
</evidence>
<feature type="domain" description="Methyltransferase small" evidence="6">
    <location>
        <begin position="105"/>
        <end position="197"/>
    </location>
</feature>
<dbReference type="NCBIfam" id="TIGR03534">
    <property type="entry name" value="RF_mod_PrmC"/>
    <property type="match status" value="1"/>
</dbReference>
<protein>
    <recommendedName>
        <fullName evidence="1">peptide chain release factor N(5)-glutamine methyltransferase</fullName>
        <ecNumber evidence="1">2.1.1.297</ecNumber>
    </recommendedName>
</protein>
<keyword evidence="3 8" id="KW-0808">Transferase</keyword>
<dbReference type="Gene3D" id="3.40.50.150">
    <property type="entry name" value="Vaccinia Virus protein VP39"/>
    <property type="match status" value="1"/>
</dbReference>
<dbReference type="Pfam" id="PF05175">
    <property type="entry name" value="MTS"/>
    <property type="match status" value="1"/>
</dbReference>
<dbReference type="GO" id="GO:0003676">
    <property type="term" value="F:nucleic acid binding"/>
    <property type="evidence" value="ECO:0007669"/>
    <property type="project" value="InterPro"/>
</dbReference>
<reference evidence="8" key="1">
    <citation type="submission" date="2018-06" db="EMBL/GenBank/DDBJ databases">
        <authorList>
            <person name="Zhirakovskaya E."/>
        </authorList>
    </citation>
    <scope>NUCLEOTIDE SEQUENCE</scope>
</reference>
<dbReference type="Pfam" id="PF17827">
    <property type="entry name" value="PrmC_N"/>
    <property type="match status" value="1"/>
</dbReference>
<dbReference type="EC" id="2.1.1.297" evidence="1"/>
<dbReference type="GO" id="GO:0032259">
    <property type="term" value="P:methylation"/>
    <property type="evidence" value="ECO:0007669"/>
    <property type="project" value="UniProtKB-KW"/>
</dbReference>
<dbReference type="InterPro" id="IPR019874">
    <property type="entry name" value="RF_methyltr_PrmC"/>
</dbReference>
<comment type="catalytic activity">
    <reaction evidence="5">
        <text>L-glutaminyl-[peptide chain release factor] + S-adenosyl-L-methionine = N(5)-methyl-L-glutaminyl-[peptide chain release factor] + S-adenosyl-L-homocysteine + H(+)</text>
        <dbReference type="Rhea" id="RHEA:42896"/>
        <dbReference type="Rhea" id="RHEA-COMP:10271"/>
        <dbReference type="Rhea" id="RHEA-COMP:10272"/>
        <dbReference type="ChEBI" id="CHEBI:15378"/>
        <dbReference type="ChEBI" id="CHEBI:30011"/>
        <dbReference type="ChEBI" id="CHEBI:57856"/>
        <dbReference type="ChEBI" id="CHEBI:59789"/>
        <dbReference type="ChEBI" id="CHEBI:61891"/>
        <dbReference type="EC" id="2.1.1.297"/>
    </reaction>
</comment>
<sequence>MQATIKFIEEELSGLYPKNEVRSLSGILFKFICGLSFTDLVVQKDEKIPEVKLKQIKQVVKRLKQHEPIQYIIGEAGFYGLELTVNPAVLIPRPETEELVEWVLMSGVNKNARALDIGTGSGCIPIAIKKNAPGLEFEAIDISEKAIEVARGNAKKNGVDVSFMVYDISRWRERQWGEFDIVVSNPPYVRELEKQYMNTNILNFEPHQALFVADTDPLKFYKIISDFAMPNLKKGGALFFEINEAFGQEASEMLARKGFLNVELKKDLSGKDRMIKASK</sequence>
<dbReference type="PANTHER" id="PTHR18895">
    <property type="entry name" value="HEMK METHYLTRANSFERASE"/>
    <property type="match status" value="1"/>
</dbReference>
<dbReference type="CDD" id="cd02440">
    <property type="entry name" value="AdoMet_MTases"/>
    <property type="match status" value="1"/>
</dbReference>
<evidence type="ECO:0000256" key="2">
    <source>
        <dbReference type="ARBA" id="ARBA00022603"/>
    </source>
</evidence>
<dbReference type="InterPro" id="IPR002052">
    <property type="entry name" value="DNA_methylase_N6_adenine_CS"/>
</dbReference>
<dbReference type="GO" id="GO:0102559">
    <property type="term" value="F:peptide chain release factor N(5)-glutamine methyltransferase activity"/>
    <property type="evidence" value="ECO:0007669"/>
    <property type="project" value="UniProtKB-EC"/>
</dbReference>
<dbReference type="InterPro" id="IPR007848">
    <property type="entry name" value="Small_mtfrase_dom"/>
</dbReference>
<dbReference type="InterPro" id="IPR040758">
    <property type="entry name" value="PrmC_N"/>
</dbReference>
<dbReference type="PANTHER" id="PTHR18895:SF74">
    <property type="entry name" value="MTRF1L RELEASE FACTOR GLUTAMINE METHYLTRANSFERASE"/>
    <property type="match status" value="1"/>
</dbReference>
<proteinExistence type="inferred from homology"/>
<dbReference type="HAMAP" id="MF_02126">
    <property type="entry name" value="RF_methyltr_PrmC"/>
    <property type="match status" value="1"/>
</dbReference>
<name>A0A3B0TUK8_9ZZZZ</name>
<evidence type="ECO:0000259" key="7">
    <source>
        <dbReference type="Pfam" id="PF17827"/>
    </source>
</evidence>
<feature type="domain" description="Release factor glutamine methyltransferase N-terminal" evidence="7">
    <location>
        <begin position="26"/>
        <end position="74"/>
    </location>
</feature>
<evidence type="ECO:0000256" key="3">
    <source>
        <dbReference type="ARBA" id="ARBA00022679"/>
    </source>
</evidence>
<dbReference type="SUPFAM" id="SSF53335">
    <property type="entry name" value="S-adenosyl-L-methionine-dependent methyltransferases"/>
    <property type="match status" value="1"/>
</dbReference>
<evidence type="ECO:0000256" key="5">
    <source>
        <dbReference type="ARBA" id="ARBA00048391"/>
    </source>
</evidence>
<dbReference type="InterPro" id="IPR004556">
    <property type="entry name" value="HemK-like"/>
</dbReference>
<evidence type="ECO:0000256" key="1">
    <source>
        <dbReference type="ARBA" id="ARBA00012771"/>
    </source>
</evidence>
<dbReference type="InterPro" id="IPR050320">
    <property type="entry name" value="N5-glutamine_MTase"/>
</dbReference>
<dbReference type="InterPro" id="IPR029063">
    <property type="entry name" value="SAM-dependent_MTases_sf"/>
</dbReference>
<evidence type="ECO:0000259" key="6">
    <source>
        <dbReference type="Pfam" id="PF05175"/>
    </source>
</evidence>
<dbReference type="AlphaFoldDB" id="A0A3B0TUK8"/>
<dbReference type="PROSITE" id="PS00092">
    <property type="entry name" value="N6_MTASE"/>
    <property type="match status" value="1"/>
</dbReference>
<dbReference type="Gene3D" id="1.10.8.10">
    <property type="entry name" value="DNA helicase RuvA subunit, C-terminal domain"/>
    <property type="match status" value="1"/>
</dbReference>
<accession>A0A3B0TUK8</accession>
<gene>
    <name evidence="8" type="ORF">MNBD_BACTEROID01-2046</name>
</gene>
<dbReference type="EMBL" id="UOEP01000120">
    <property type="protein sequence ID" value="VAW20430.1"/>
    <property type="molecule type" value="Genomic_DNA"/>
</dbReference>